<sequence length="78" mass="9032">PKKAKNGGIGDPNYENGTLNPPKLNTAHFMYEAIRYSRRALAVDQMSRIIFPLTFSIFNAVYWLYYLNRAQEDPQYTA</sequence>
<dbReference type="SUPFAM" id="SSF90112">
    <property type="entry name" value="Neurotransmitter-gated ion-channel transmembrane pore"/>
    <property type="match status" value="1"/>
</dbReference>
<dbReference type="GO" id="GO:0006811">
    <property type="term" value="P:monoatomic ion transport"/>
    <property type="evidence" value="ECO:0007669"/>
    <property type="project" value="InterPro"/>
</dbReference>
<protein>
    <submittedName>
        <fullName evidence="3">Uncharacterized protein</fullName>
    </submittedName>
</protein>
<keyword evidence="2" id="KW-1133">Transmembrane helix</keyword>
<dbReference type="InterPro" id="IPR038050">
    <property type="entry name" value="Neuro_actylchol_rec"/>
</dbReference>
<dbReference type="Gene3D" id="1.20.58.390">
    <property type="entry name" value="Neurotransmitter-gated ion-channel transmembrane domain"/>
    <property type="match status" value="1"/>
</dbReference>
<dbReference type="GO" id="GO:0016020">
    <property type="term" value="C:membrane"/>
    <property type="evidence" value="ECO:0007669"/>
    <property type="project" value="InterPro"/>
</dbReference>
<keyword evidence="2" id="KW-0472">Membrane</keyword>
<evidence type="ECO:0000313" key="3">
    <source>
        <dbReference type="EMBL" id="GMR40228.1"/>
    </source>
</evidence>
<dbReference type="Proteomes" id="UP001328107">
    <property type="component" value="Unassembled WGS sequence"/>
</dbReference>
<keyword evidence="4" id="KW-1185">Reference proteome</keyword>
<reference evidence="4" key="1">
    <citation type="submission" date="2022-10" db="EMBL/GenBank/DDBJ databases">
        <title>Genome assembly of Pristionchus species.</title>
        <authorList>
            <person name="Yoshida K."/>
            <person name="Sommer R.J."/>
        </authorList>
    </citation>
    <scope>NUCLEOTIDE SEQUENCE [LARGE SCALE GENOMIC DNA]</scope>
    <source>
        <strain evidence="4">RS5460</strain>
    </source>
</reference>
<comment type="caution">
    <text evidence="3">The sequence shown here is derived from an EMBL/GenBank/DDBJ whole genome shotgun (WGS) entry which is preliminary data.</text>
</comment>
<name>A0AAN4ZKT7_9BILA</name>
<feature type="region of interest" description="Disordered" evidence="1">
    <location>
        <begin position="1"/>
        <end position="21"/>
    </location>
</feature>
<gene>
    <name evidence="3" type="ORF">PMAYCL1PPCAC_10423</name>
</gene>
<feature type="non-terminal residue" evidence="3">
    <location>
        <position position="1"/>
    </location>
</feature>
<feature type="transmembrane region" description="Helical" evidence="2">
    <location>
        <begin position="49"/>
        <end position="66"/>
    </location>
</feature>
<dbReference type="InterPro" id="IPR036719">
    <property type="entry name" value="Neuro-gated_channel_TM_sf"/>
</dbReference>
<organism evidence="3 4">
    <name type="scientific">Pristionchus mayeri</name>
    <dbReference type="NCBI Taxonomy" id="1317129"/>
    <lineage>
        <taxon>Eukaryota</taxon>
        <taxon>Metazoa</taxon>
        <taxon>Ecdysozoa</taxon>
        <taxon>Nematoda</taxon>
        <taxon>Chromadorea</taxon>
        <taxon>Rhabditida</taxon>
        <taxon>Rhabditina</taxon>
        <taxon>Diplogasteromorpha</taxon>
        <taxon>Diplogasteroidea</taxon>
        <taxon>Neodiplogasteridae</taxon>
        <taxon>Pristionchus</taxon>
    </lineage>
</organism>
<dbReference type="EMBL" id="BTRK01000003">
    <property type="protein sequence ID" value="GMR40228.1"/>
    <property type="molecule type" value="Genomic_DNA"/>
</dbReference>
<keyword evidence="2" id="KW-0812">Transmembrane</keyword>
<evidence type="ECO:0000256" key="1">
    <source>
        <dbReference type="SAM" id="MobiDB-lite"/>
    </source>
</evidence>
<dbReference type="AlphaFoldDB" id="A0AAN4ZKT7"/>
<proteinExistence type="predicted"/>
<evidence type="ECO:0000313" key="4">
    <source>
        <dbReference type="Proteomes" id="UP001328107"/>
    </source>
</evidence>
<evidence type="ECO:0000256" key="2">
    <source>
        <dbReference type="SAM" id="Phobius"/>
    </source>
</evidence>
<accession>A0AAN4ZKT7</accession>